<feature type="transmembrane region" description="Helical" evidence="2">
    <location>
        <begin position="227"/>
        <end position="255"/>
    </location>
</feature>
<feature type="transmembrane region" description="Helical" evidence="2">
    <location>
        <begin position="21"/>
        <end position="50"/>
    </location>
</feature>
<feature type="transmembrane region" description="Helical" evidence="2">
    <location>
        <begin position="178"/>
        <end position="207"/>
    </location>
</feature>
<proteinExistence type="predicted"/>
<dbReference type="AlphaFoldDB" id="A0A953JFI3"/>
<accession>A0A953JFI3</accession>
<reference evidence="3" key="1">
    <citation type="journal article" date="2021" name="bioRxiv">
        <title>Unraveling nitrogen, sulfur and carbon metabolic pathways and microbial community transcriptional responses to substrate deprivation and toxicity stresses in a bioreactor mimicking anoxic brackish coastal sediment conditions.</title>
        <authorList>
            <person name="Martins P.D."/>
            <person name="Echeveste M.J."/>
            <person name="Arshad A."/>
            <person name="Kurth J."/>
            <person name="Ouboter H."/>
            <person name="Jetten M.S.M."/>
            <person name="Welte C.U."/>
        </authorList>
    </citation>
    <scope>NUCLEOTIDE SEQUENCE</scope>
    <source>
        <strain evidence="3">MAG_39</strain>
    </source>
</reference>
<evidence type="ECO:0000313" key="3">
    <source>
        <dbReference type="EMBL" id="MBZ0156816.1"/>
    </source>
</evidence>
<feature type="transmembrane region" description="Helical" evidence="2">
    <location>
        <begin position="275"/>
        <end position="297"/>
    </location>
</feature>
<feature type="transmembrane region" description="Helical" evidence="2">
    <location>
        <begin position="78"/>
        <end position="111"/>
    </location>
</feature>
<organism evidence="3 4">
    <name type="scientific">Candidatus Nitrobium versatile</name>
    <dbReference type="NCBI Taxonomy" id="2884831"/>
    <lineage>
        <taxon>Bacteria</taxon>
        <taxon>Pseudomonadati</taxon>
        <taxon>Nitrospirota</taxon>
        <taxon>Nitrospiria</taxon>
        <taxon>Nitrospirales</taxon>
        <taxon>Nitrospiraceae</taxon>
        <taxon>Candidatus Nitrobium</taxon>
    </lineage>
</organism>
<comment type="caution">
    <text evidence="3">The sequence shown here is derived from an EMBL/GenBank/DDBJ whole genome shotgun (WGS) entry which is preliminary data.</text>
</comment>
<protein>
    <submittedName>
        <fullName evidence="3">Uncharacterized protein</fullName>
    </submittedName>
</protein>
<keyword evidence="2" id="KW-0472">Membrane</keyword>
<gene>
    <name evidence="3" type="ORF">K8I29_11490</name>
</gene>
<reference evidence="3" key="2">
    <citation type="submission" date="2021-08" db="EMBL/GenBank/DDBJ databases">
        <authorList>
            <person name="Dalcin Martins P."/>
        </authorList>
    </citation>
    <scope>NUCLEOTIDE SEQUENCE</scope>
    <source>
        <strain evidence="3">MAG_39</strain>
    </source>
</reference>
<evidence type="ECO:0000256" key="1">
    <source>
        <dbReference type="SAM" id="MobiDB-lite"/>
    </source>
</evidence>
<keyword evidence="2" id="KW-1133">Transmembrane helix</keyword>
<feature type="transmembrane region" description="Helical" evidence="2">
    <location>
        <begin position="132"/>
        <end position="158"/>
    </location>
</feature>
<feature type="region of interest" description="Disordered" evidence="1">
    <location>
        <begin position="313"/>
        <end position="345"/>
    </location>
</feature>
<name>A0A953JFI3_9BACT</name>
<dbReference type="Proteomes" id="UP000705867">
    <property type="component" value="Unassembled WGS sequence"/>
</dbReference>
<evidence type="ECO:0000313" key="4">
    <source>
        <dbReference type="Proteomes" id="UP000705867"/>
    </source>
</evidence>
<evidence type="ECO:0000256" key="2">
    <source>
        <dbReference type="SAM" id="Phobius"/>
    </source>
</evidence>
<dbReference type="EMBL" id="JAIOIV010000091">
    <property type="protein sequence ID" value="MBZ0156816.1"/>
    <property type="molecule type" value="Genomic_DNA"/>
</dbReference>
<sequence>MNFFSTLKEGIHVVHKNWPLVLAQFISMILSCASFFVIVGIPIAIAFIMFGLDLTDILRFKDVVSAFKGSAELLNKYFGMALVILMSLLLYIMFIVVLWTFTIAGTIGIVARTIQSGIQKFSFKEFFVEGKRLFFPVLVYSSLIGLIFITLAFILGILAGGASSIIELARSQEATLGLFFGVFFFLVLLSIGFFLILVTLSGTVYGIACMTFTHSSPWAALKSTMRYIFSVPSSLILYALLFIGYMVTGFFVILVGSPLTLIPLIGPILSLPYQVVTYFIQGYISLIMLASLFLYYYRTGYLPSLPVPVPAPAEEAGLSTEADTSPKTDEGQAPAPDQKDGREEA</sequence>
<keyword evidence="2" id="KW-0812">Transmembrane</keyword>